<evidence type="ECO:0000313" key="4">
    <source>
        <dbReference type="Proteomes" id="UP000231282"/>
    </source>
</evidence>
<dbReference type="PROSITE" id="PS51782">
    <property type="entry name" value="LYSM"/>
    <property type="match status" value="2"/>
</dbReference>
<organism evidence="3 4">
    <name type="scientific">Candidatus Shapirobacteria bacterium CG09_land_8_20_14_0_10_38_17</name>
    <dbReference type="NCBI Taxonomy" id="1974884"/>
    <lineage>
        <taxon>Bacteria</taxon>
        <taxon>Candidatus Shapironibacteriota</taxon>
    </lineage>
</organism>
<feature type="domain" description="LysM" evidence="2">
    <location>
        <begin position="147"/>
        <end position="197"/>
    </location>
</feature>
<dbReference type="EMBL" id="PEZH01000019">
    <property type="protein sequence ID" value="PIS15228.1"/>
    <property type="molecule type" value="Genomic_DNA"/>
</dbReference>
<dbReference type="PANTHER" id="PTHR34700:SF4">
    <property type="entry name" value="PHAGE-LIKE ELEMENT PBSX PROTEIN XKDP"/>
    <property type="match status" value="1"/>
</dbReference>
<protein>
    <recommendedName>
        <fullName evidence="2">LysM domain-containing protein</fullName>
    </recommendedName>
</protein>
<evidence type="ECO:0000313" key="3">
    <source>
        <dbReference type="EMBL" id="PIS15228.1"/>
    </source>
</evidence>
<evidence type="ECO:0000259" key="2">
    <source>
        <dbReference type="PROSITE" id="PS51782"/>
    </source>
</evidence>
<keyword evidence="1" id="KW-0472">Membrane</keyword>
<keyword evidence="1" id="KW-0812">Transmembrane</keyword>
<dbReference type="SUPFAM" id="SSF54106">
    <property type="entry name" value="LysM domain"/>
    <property type="match status" value="2"/>
</dbReference>
<dbReference type="Proteomes" id="UP000231282">
    <property type="component" value="Unassembled WGS sequence"/>
</dbReference>
<dbReference type="PANTHER" id="PTHR34700">
    <property type="entry name" value="POTASSIUM BINDING PROTEIN KBP"/>
    <property type="match status" value="1"/>
</dbReference>
<dbReference type="AlphaFoldDB" id="A0A2H0WTG4"/>
<feature type="transmembrane region" description="Helical" evidence="1">
    <location>
        <begin position="21"/>
        <end position="43"/>
    </location>
</feature>
<dbReference type="CDD" id="cd00118">
    <property type="entry name" value="LysM"/>
    <property type="match status" value="2"/>
</dbReference>
<feature type="domain" description="LysM" evidence="2">
    <location>
        <begin position="75"/>
        <end position="122"/>
    </location>
</feature>
<reference evidence="4" key="1">
    <citation type="submission" date="2017-09" db="EMBL/GenBank/DDBJ databases">
        <title>Depth-based differentiation of microbial function through sediment-hosted aquifers and enrichment of novel symbionts in the deep terrestrial subsurface.</title>
        <authorList>
            <person name="Probst A.J."/>
            <person name="Ladd B."/>
            <person name="Jarett J.K."/>
            <person name="Geller-Mcgrath D.E."/>
            <person name="Sieber C.M.K."/>
            <person name="Emerson J.B."/>
            <person name="Anantharaman K."/>
            <person name="Thomas B.C."/>
            <person name="Malmstrom R."/>
            <person name="Stieglmeier M."/>
            <person name="Klingl A."/>
            <person name="Woyke T."/>
            <person name="Ryan C.M."/>
            <person name="Banfield J.F."/>
        </authorList>
    </citation>
    <scope>NUCLEOTIDE SEQUENCE [LARGE SCALE GENOMIC DNA]</scope>
</reference>
<dbReference type="InterPro" id="IPR018392">
    <property type="entry name" value="LysM"/>
</dbReference>
<name>A0A2H0WTG4_9BACT</name>
<comment type="caution">
    <text evidence="3">The sequence shown here is derived from an EMBL/GenBank/DDBJ whole genome shotgun (WGS) entry which is preliminary data.</text>
</comment>
<dbReference type="SMART" id="SM00257">
    <property type="entry name" value="LysM"/>
    <property type="match status" value="2"/>
</dbReference>
<gene>
    <name evidence="3" type="ORF">COT63_01045</name>
</gene>
<proteinExistence type="predicted"/>
<sequence>MKKAGKMELKKTLKKIKSWEKPISTVLGIGVVVVAGILIFNFFKSQESSLQEELVAPESKIVGEGQAETMAKLPTIHTVSVGEHLWSIAEKYYGSGYNWVDIAEENELSYPDYIAVGEKLVIPSVSVRQPQEENGKLASGNKIADVSEYTVVKGDSLWEIAIAVYGDGYQWSKIYQANDEKIGNNPSLIFAGTVLSLP</sequence>
<dbReference type="InterPro" id="IPR036779">
    <property type="entry name" value="LysM_dom_sf"/>
</dbReference>
<accession>A0A2H0WTG4</accession>
<dbReference type="Pfam" id="PF01476">
    <property type="entry name" value="LysM"/>
    <property type="match status" value="2"/>
</dbReference>
<evidence type="ECO:0000256" key="1">
    <source>
        <dbReference type="SAM" id="Phobius"/>
    </source>
</evidence>
<dbReference type="InterPro" id="IPR052196">
    <property type="entry name" value="Bact_Kbp"/>
</dbReference>
<dbReference type="Gene3D" id="3.10.350.10">
    <property type="entry name" value="LysM domain"/>
    <property type="match status" value="2"/>
</dbReference>
<keyword evidence="1" id="KW-1133">Transmembrane helix</keyword>